<reference evidence="1 2" key="1">
    <citation type="submission" date="2018-10" db="EMBL/GenBank/DDBJ databases">
        <title>Genomic Encyclopedia of Type Strains, Phase IV (KMG-IV): sequencing the most valuable type-strain genomes for metagenomic binning, comparative biology and taxonomic classification.</title>
        <authorList>
            <person name="Goeker M."/>
        </authorList>
    </citation>
    <scope>NUCLEOTIDE SEQUENCE [LARGE SCALE GENOMIC DNA]</scope>
    <source>
        <strain evidence="1 2">DSM 23800</strain>
    </source>
</reference>
<dbReference type="Pfam" id="PF06252">
    <property type="entry name" value="GemA"/>
    <property type="match status" value="1"/>
</dbReference>
<organism evidence="1 2">
    <name type="scientific">Otariodibacter oris</name>
    <dbReference type="NCBI Taxonomy" id="1032623"/>
    <lineage>
        <taxon>Bacteria</taxon>
        <taxon>Pseudomonadati</taxon>
        <taxon>Pseudomonadota</taxon>
        <taxon>Gammaproteobacteria</taxon>
        <taxon>Pasteurellales</taxon>
        <taxon>Pasteurellaceae</taxon>
        <taxon>Otariodibacter</taxon>
    </lineage>
</organism>
<evidence type="ECO:0000313" key="2">
    <source>
        <dbReference type="Proteomes" id="UP000280099"/>
    </source>
</evidence>
<dbReference type="OrthoDB" id="7360086at2"/>
<gene>
    <name evidence="1" type="ORF">DES31_0480</name>
</gene>
<dbReference type="RefSeq" id="WP_121121612.1">
    <property type="nucleotide sequence ID" value="NZ_CP016604.1"/>
</dbReference>
<comment type="caution">
    <text evidence="1">The sequence shown here is derived from an EMBL/GenBank/DDBJ whole genome shotgun (WGS) entry which is preliminary data.</text>
</comment>
<dbReference type="EMBL" id="RBJC01000004">
    <property type="protein sequence ID" value="RKR77155.1"/>
    <property type="molecule type" value="Genomic_DNA"/>
</dbReference>
<dbReference type="Proteomes" id="UP000280099">
    <property type="component" value="Unassembled WGS sequence"/>
</dbReference>
<accession>A0A420XIH3</accession>
<protein>
    <submittedName>
        <fullName evidence="1">Phage gp16-like protein</fullName>
    </submittedName>
</protein>
<name>A0A420XIH3_9PAST</name>
<sequence length="139" mass="16046">MYQSRKQLIQKIHIGKNELKMDQDTYVRFLLEVVDKHSCSVMSDAELDLVLKAMKKKGFKVKSKQFGKRPTASASNETRQKSLDKIEAFLASDGKPWAYIHAICKRSFGINRLQWCSDEQVRKVLQMLAVKAKRDGKRV</sequence>
<dbReference type="InterPro" id="IPR009363">
    <property type="entry name" value="Phage_Mu_Gp16"/>
</dbReference>
<keyword evidence="2" id="KW-1185">Reference proteome</keyword>
<evidence type="ECO:0000313" key="1">
    <source>
        <dbReference type="EMBL" id="RKR77155.1"/>
    </source>
</evidence>
<proteinExistence type="predicted"/>
<dbReference type="AlphaFoldDB" id="A0A420XIH3"/>